<dbReference type="SMART" id="SM00248">
    <property type="entry name" value="ANK"/>
    <property type="match status" value="3"/>
</dbReference>
<dbReference type="InterPro" id="IPR002110">
    <property type="entry name" value="Ankyrin_rpt"/>
</dbReference>
<dbReference type="EMBL" id="JAPWDO010000003">
    <property type="protein sequence ID" value="KAJ5478933.1"/>
    <property type="molecule type" value="Genomic_DNA"/>
</dbReference>
<proteinExistence type="predicted"/>
<evidence type="ECO:0000313" key="3">
    <source>
        <dbReference type="Proteomes" id="UP001147760"/>
    </source>
</evidence>
<evidence type="ECO:0008006" key="4">
    <source>
        <dbReference type="Google" id="ProtNLM"/>
    </source>
</evidence>
<dbReference type="Proteomes" id="UP001147760">
    <property type="component" value="Unassembled WGS sequence"/>
</dbReference>
<dbReference type="SUPFAM" id="SSF48403">
    <property type="entry name" value="Ankyrin repeat"/>
    <property type="match status" value="1"/>
</dbReference>
<dbReference type="OrthoDB" id="366390at2759"/>
<accession>A0A9W9WY61</accession>
<dbReference type="AlphaFoldDB" id="A0A9W9WY61"/>
<reference evidence="2" key="1">
    <citation type="submission" date="2022-12" db="EMBL/GenBank/DDBJ databases">
        <authorList>
            <person name="Petersen C."/>
        </authorList>
    </citation>
    <scope>NUCLEOTIDE SEQUENCE</scope>
    <source>
        <strain evidence="2">IBT 17660</strain>
    </source>
</reference>
<protein>
    <recommendedName>
        <fullName evidence="4">Ankyrin repeat protein</fullName>
    </recommendedName>
</protein>
<comment type="caution">
    <text evidence="2">The sequence shown here is derived from an EMBL/GenBank/DDBJ whole genome shotgun (WGS) entry which is preliminary data.</text>
</comment>
<keyword evidence="3" id="KW-1185">Reference proteome</keyword>
<evidence type="ECO:0000256" key="1">
    <source>
        <dbReference type="SAM" id="MobiDB-lite"/>
    </source>
</evidence>
<gene>
    <name evidence="2" type="ORF">N7530_004442</name>
</gene>
<sequence>MSIARGDDVYAHAAAVCPVAQFQAALAQWNFELDPDDGYCKDALVAATLHKKVETIRLFIGRGFDVKSTYLHRGKLSPLLHLVVEALVDDDGRAIDVDDEKARVRQRYKPNGHPWLDHVHPRASIHLLIENGAEIDQVDSHGRTALFLATEIRTLLLAKELLRLGSNPVFSRPGKVSPLELAISQGQTKYVNAFLKAMEACSFTCDNFVGLIPDVPPVETLPNRASHDRFSVSSRNLLPQRGMLARDGQMGPTITIPSPCREIDRRDSTSSEDISTDDETVRAGPPTSEDNFL</sequence>
<dbReference type="InterPro" id="IPR036770">
    <property type="entry name" value="Ankyrin_rpt-contain_sf"/>
</dbReference>
<dbReference type="Gene3D" id="1.25.40.20">
    <property type="entry name" value="Ankyrin repeat-containing domain"/>
    <property type="match status" value="1"/>
</dbReference>
<organism evidence="2 3">
    <name type="scientific">Penicillium desertorum</name>
    <dbReference type="NCBI Taxonomy" id="1303715"/>
    <lineage>
        <taxon>Eukaryota</taxon>
        <taxon>Fungi</taxon>
        <taxon>Dikarya</taxon>
        <taxon>Ascomycota</taxon>
        <taxon>Pezizomycotina</taxon>
        <taxon>Eurotiomycetes</taxon>
        <taxon>Eurotiomycetidae</taxon>
        <taxon>Eurotiales</taxon>
        <taxon>Aspergillaceae</taxon>
        <taxon>Penicillium</taxon>
    </lineage>
</organism>
<reference evidence="2" key="2">
    <citation type="journal article" date="2023" name="IMA Fungus">
        <title>Comparative genomic study of the Penicillium genus elucidates a diverse pangenome and 15 lateral gene transfer events.</title>
        <authorList>
            <person name="Petersen C."/>
            <person name="Sorensen T."/>
            <person name="Nielsen M.R."/>
            <person name="Sondergaard T.E."/>
            <person name="Sorensen J.L."/>
            <person name="Fitzpatrick D.A."/>
            <person name="Frisvad J.C."/>
            <person name="Nielsen K.L."/>
        </authorList>
    </citation>
    <scope>NUCLEOTIDE SEQUENCE</scope>
    <source>
        <strain evidence="2">IBT 17660</strain>
    </source>
</reference>
<name>A0A9W9WY61_9EURO</name>
<feature type="region of interest" description="Disordered" evidence="1">
    <location>
        <begin position="245"/>
        <end position="293"/>
    </location>
</feature>
<evidence type="ECO:0000313" key="2">
    <source>
        <dbReference type="EMBL" id="KAJ5478933.1"/>
    </source>
</evidence>